<keyword evidence="3 5" id="KW-0732">Signal</keyword>
<dbReference type="EMBL" id="AP018052">
    <property type="protein sequence ID" value="BAZ93497.1"/>
    <property type="molecule type" value="Genomic_DNA"/>
</dbReference>
<comment type="function">
    <text evidence="5">Part of the Tol-Pal system, which plays a role in outer membrane invagination during cell division and is important for maintaining outer membrane integrity.</text>
</comment>
<evidence type="ECO:0000259" key="6">
    <source>
        <dbReference type="Pfam" id="PF04052"/>
    </source>
</evidence>
<dbReference type="KEGG" id="ttc:FOKN1_1097"/>
<sequence length="433" mass="47837">MMKRIIAVFLLLLFWSGLQPARAELTIEITSGIEGALPIAVVPFAWNGPGAPPEDVAEIVAADLARSGQFAPLPRADMLSRPARPEDIRYRDWRAVGVDNLVIGRIVPREGGGYTVEFRLFDVFRGRQLTGYSFPTSGERLRETAHRVADIVYETLTGERGAFRTWIAYVTVTGSGDERRYSLQVADSDGYNPRTVLRSRQPLMSPSWSPDARRLAYVTFEQETAEVYVQELATGQRRKVASYQGINGAPAWSPDGRQLALTLSQDGNAEIYILSLDSDRLRRLTRHPAIDTEPAWAPDGRSLVFTSDRGGSPQLYRLAVDGGRPERLTFEGGYNASADFAPDGKRLALLHRDGRGNYRVAVQDLERGMLTLVSEGRLDESPSFAPNGRMILYATEAGGRGVLAAASVDGRVGQRLRLQEGEVREPAWSPFLE</sequence>
<evidence type="ECO:0000313" key="8">
    <source>
        <dbReference type="Proteomes" id="UP000218765"/>
    </source>
</evidence>
<dbReference type="Pfam" id="PF07676">
    <property type="entry name" value="PD40"/>
    <property type="match status" value="5"/>
</dbReference>
<name>A0A1Z4VPF5_9GAMM</name>
<keyword evidence="5" id="KW-0131">Cell cycle</keyword>
<evidence type="ECO:0000256" key="2">
    <source>
        <dbReference type="ARBA" id="ARBA00009820"/>
    </source>
</evidence>
<evidence type="ECO:0000256" key="4">
    <source>
        <dbReference type="ARBA" id="ARBA00022764"/>
    </source>
</evidence>
<evidence type="ECO:0000313" key="7">
    <source>
        <dbReference type="EMBL" id="BAZ93497.1"/>
    </source>
</evidence>
<dbReference type="GO" id="GO:0017038">
    <property type="term" value="P:protein import"/>
    <property type="evidence" value="ECO:0007669"/>
    <property type="project" value="InterPro"/>
</dbReference>
<reference evidence="7 8" key="1">
    <citation type="submission" date="2017-05" db="EMBL/GenBank/DDBJ databases">
        <title>Thiocyanate degradation by Thiohalobacter thiocyanaticus FOKN1.</title>
        <authorList>
            <person name="Oshiki M."/>
            <person name="Fukushima T."/>
            <person name="Kawano S."/>
            <person name="Nakagawa J."/>
        </authorList>
    </citation>
    <scope>NUCLEOTIDE SEQUENCE [LARGE SCALE GENOMIC DNA]</scope>
    <source>
        <strain evidence="7 8">FOKN1</strain>
    </source>
</reference>
<dbReference type="Gene3D" id="3.40.50.10070">
    <property type="entry name" value="TolB, N-terminal domain"/>
    <property type="match status" value="1"/>
</dbReference>
<evidence type="ECO:0000256" key="5">
    <source>
        <dbReference type="HAMAP-Rule" id="MF_00671"/>
    </source>
</evidence>
<dbReference type="GO" id="GO:0051301">
    <property type="term" value="P:cell division"/>
    <property type="evidence" value="ECO:0007669"/>
    <property type="project" value="UniProtKB-UniRule"/>
</dbReference>
<dbReference type="SUPFAM" id="SSF69304">
    <property type="entry name" value="Tricorn protease N-terminal domain"/>
    <property type="match status" value="1"/>
</dbReference>
<evidence type="ECO:0000256" key="1">
    <source>
        <dbReference type="ARBA" id="ARBA00004418"/>
    </source>
</evidence>
<dbReference type="NCBIfam" id="TIGR02800">
    <property type="entry name" value="propeller_TolB"/>
    <property type="match status" value="1"/>
</dbReference>
<keyword evidence="5" id="KW-0132">Cell division</keyword>
<comment type="subcellular location">
    <subcellularLocation>
        <location evidence="1 5">Periplasm</location>
    </subcellularLocation>
</comment>
<evidence type="ECO:0000256" key="3">
    <source>
        <dbReference type="ARBA" id="ARBA00022729"/>
    </source>
</evidence>
<accession>A0A1Z4VPF5</accession>
<dbReference type="PANTHER" id="PTHR36842:SF1">
    <property type="entry name" value="PROTEIN TOLB"/>
    <property type="match status" value="1"/>
</dbReference>
<dbReference type="PANTHER" id="PTHR36842">
    <property type="entry name" value="PROTEIN TOLB HOMOLOG"/>
    <property type="match status" value="1"/>
</dbReference>
<proteinExistence type="inferred from homology"/>
<comment type="subunit">
    <text evidence="5">The Tol-Pal system is composed of five core proteins: the inner membrane proteins TolA, TolQ and TolR, the periplasmic protein TolB and the outer membrane protein Pal. They form a network linking the inner and outer membranes and the peptidoglycan layer.</text>
</comment>
<dbReference type="InterPro" id="IPR011042">
    <property type="entry name" value="6-blade_b-propeller_TolB-like"/>
</dbReference>
<gene>
    <name evidence="5" type="primary">tolB</name>
    <name evidence="7" type="ORF">FOKN1_1097</name>
</gene>
<dbReference type="HAMAP" id="MF_00671">
    <property type="entry name" value="TolB"/>
    <property type="match status" value="1"/>
</dbReference>
<feature type="domain" description="TolB N-terminal" evidence="6">
    <location>
        <begin position="25"/>
        <end position="129"/>
    </location>
</feature>
<dbReference type="GO" id="GO:0042597">
    <property type="term" value="C:periplasmic space"/>
    <property type="evidence" value="ECO:0007669"/>
    <property type="project" value="UniProtKB-SubCell"/>
</dbReference>
<keyword evidence="8" id="KW-1185">Reference proteome</keyword>
<organism evidence="7 8">
    <name type="scientific">Thiohalobacter thiocyanaticus</name>
    <dbReference type="NCBI Taxonomy" id="585455"/>
    <lineage>
        <taxon>Bacteria</taxon>
        <taxon>Pseudomonadati</taxon>
        <taxon>Pseudomonadota</taxon>
        <taxon>Gammaproteobacteria</taxon>
        <taxon>Thiohalobacterales</taxon>
        <taxon>Thiohalobacteraceae</taxon>
        <taxon>Thiohalobacter</taxon>
    </lineage>
</organism>
<dbReference type="Pfam" id="PF04052">
    <property type="entry name" value="TolB_N"/>
    <property type="match status" value="1"/>
</dbReference>
<dbReference type="AlphaFoldDB" id="A0A1Z4VPF5"/>
<dbReference type="SUPFAM" id="SSF52964">
    <property type="entry name" value="TolB, N-terminal domain"/>
    <property type="match status" value="1"/>
</dbReference>
<comment type="similarity">
    <text evidence="2 5">Belongs to the TolB family.</text>
</comment>
<dbReference type="Proteomes" id="UP000218765">
    <property type="component" value="Chromosome"/>
</dbReference>
<protein>
    <recommendedName>
        <fullName evidence="5">Tol-Pal system protein TolB</fullName>
    </recommendedName>
</protein>
<dbReference type="Gene3D" id="2.120.10.30">
    <property type="entry name" value="TolB, C-terminal domain"/>
    <property type="match status" value="1"/>
</dbReference>
<dbReference type="InterPro" id="IPR011659">
    <property type="entry name" value="WD40"/>
</dbReference>
<dbReference type="InterPro" id="IPR014167">
    <property type="entry name" value="Tol-Pal_TolB"/>
</dbReference>
<dbReference type="InterPro" id="IPR007195">
    <property type="entry name" value="TolB_N"/>
</dbReference>
<keyword evidence="4 5" id="KW-0574">Periplasm</keyword>